<sequence>MQKGIWLINVLAVISCVVQLLAVISVPVTGKAIGYNLYLSKYENVAFGVLGLCDLKHNKCSPSSIGYPSGKDGFDFSNNSQGKRDMSRAELPTKARYTISKLLVVHIVGLFCSVVVLALQIIVSVILLTEENKLSFSWLSWKRKTENSRKLRKTANFSSDDLVENAEQMVQESVSTNPSRGRSNKSKNKSKRKFNMMPCLNLLLLFSLLSFLFSLLGLLSDILLFIPHLSYLGWIQLAPIIFMAVITSMLCFIKRSISSRKYLEDTQKFTSEMKFNRNTGFVWNDTDSDDGFYVYTNGFYSNYNNDDYQDHSSINITIDHNPRQNYGRHRESMEDSSSANMHA</sequence>
<evidence type="ECO:0000256" key="1">
    <source>
        <dbReference type="ARBA" id="ARBA00004141"/>
    </source>
</evidence>
<proteinExistence type="predicted"/>
<dbReference type="OMA" id="HVVAFCF"/>
<dbReference type="GO" id="GO:0035838">
    <property type="term" value="C:growing cell tip"/>
    <property type="evidence" value="ECO:0007669"/>
    <property type="project" value="TreeGrafter"/>
</dbReference>
<evidence type="ECO:0000256" key="3">
    <source>
        <dbReference type="ARBA" id="ARBA00022989"/>
    </source>
</evidence>
<protein>
    <submittedName>
        <fullName evidence="7">Piso0_001735 protein</fullName>
    </submittedName>
</protein>
<dbReference type="GO" id="GO:0032153">
    <property type="term" value="C:cell division site"/>
    <property type="evidence" value="ECO:0007669"/>
    <property type="project" value="TreeGrafter"/>
</dbReference>
<dbReference type="AlphaFoldDB" id="G8YLK7"/>
<feature type="transmembrane region" description="Helical" evidence="6">
    <location>
        <begin position="199"/>
        <end position="219"/>
    </location>
</feature>
<dbReference type="HOGENOM" id="CLU_828994_0_0_1"/>
<dbReference type="STRING" id="559304.G8YLK7"/>
<feature type="transmembrane region" description="Helical" evidence="6">
    <location>
        <begin position="7"/>
        <end position="28"/>
    </location>
</feature>
<keyword evidence="8" id="KW-1185">Reference proteome</keyword>
<evidence type="ECO:0000256" key="2">
    <source>
        <dbReference type="ARBA" id="ARBA00022692"/>
    </source>
</evidence>
<dbReference type="Pfam" id="PF06687">
    <property type="entry name" value="SUR7"/>
    <property type="match status" value="1"/>
</dbReference>
<evidence type="ECO:0000256" key="6">
    <source>
        <dbReference type="SAM" id="Phobius"/>
    </source>
</evidence>
<dbReference type="InterPro" id="IPR009571">
    <property type="entry name" value="SUR7/Rim9-like_fungi"/>
</dbReference>
<feature type="transmembrane region" description="Helical" evidence="6">
    <location>
        <begin position="231"/>
        <end position="253"/>
    </location>
</feature>
<evidence type="ECO:0000256" key="4">
    <source>
        <dbReference type="ARBA" id="ARBA00023136"/>
    </source>
</evidence>
<feature type="transmembrane region" description="Helical" evidence="6">
    <location>
        <begin position="103"/>
        <end position="128"/>
    </location>
</feature>
<dbReference type="eggNOG" id="ENOG502S1J0">
    <property type="taxonomic scope" value="Eukaryota"/>
</dbReference>
<dbReference type="GO" id="GO:0005886">
    <property type="term" value="C:plasma membrane"/>
    <property type="evidence" value="ECO:0007669"/>
    <property type="project" value="InterPro"/>
</dbReference>
<name>G8YLK7_PICSO</name>
<comment type="subcellular location">
    <subcellularLocation>
        <location evidence="1">Membrane</location>
        <topology evidence="1">Multi-pass membrane protein</topology>
    </subcellularLocation>
</comment>
<feature type="region of interest" description="Disordered" evidence="5">
    <location>
        <begin position="320"/>
        <end position="343"/>
    </location>
</feature>
<organism evidence="7 8">
    <name type="scientific">Pichia sorbitophila (strain ATCC MYA-4447 / BCRC 22081 / CBS 7064 / NBRC 10061 / NRRL Y-12695)</name>
    <name type="common">Hybrid yeast</name>
    <dbReference type="NCBI Taxonomy" id="559304"/>
    <lineage>
        <taxon>Eukaryota</taxon>
        <taxon>Fungi</taxon>
        <taxon>Dikarya</taxon>
        <taxon>Ascomycota</taxon>
        <taxon>Saccharomycotina</taxon>
        <taxon>Pichiomycetes</taxon>
        <taxon>Debaryomycetaceae</taxon>
        <taxon>Millerozyma</taxon>
    </lineage>
</organism>
<gene>
    <name evidence="7" type="primary">Piso0_001735</name>
    <name evidence="7" type="ORF">GNLVRS01_PISO0F12919g</name>
</gene>
<dbReference type="InParanoid" id="G8YLK7"/>
<evidence type="ECO:0000313" key="8">
    <source>
        <dbReference type="Proteomes" id="UP000005222"/>
    </source>
</evidence>
<dbReference type="PANTHER" id="PTHR28013">
    <property type="entry name" value="PROTEIN DCV1-RELATED"/>
    <property type="match status" value="1"/>
</dbReference>
<dbReference type="OrthoDB" id="2354757at2759"/>
<reference evidence="7 8" key="1">
    <citation type="journal article" date="2012" name="G3 (Bethesda)">
        <title>Pichia sorbitophila, an interspecies yeast hybrid reveals early steps of genome resolution following polyploidization.</title>
        <authorList>
            <person name="Leh Louis V."/>
            <person name="Despons L."/>
            <person name="Friedrich A."/>
            <person name="Martin T."/>
            <person name="Durrens P."/>
            <person name="Casaregola S."/>
            <person name="Neuveglise C."/>
            <person name="Fairhead C."/>
            <person name="Marck C."/>
            <person name="Cruz J.A."/>
            <person name="Straub M.L."/>
            <person name="Kugler V."/>
            <person name="Sacerdot C."/>
            <person name="Uzunov Z."/>
            <person name="Thierry A."/>
            <person name="Weiss S."/>
            <person name="Bleykasten C."/>
            <person name="De Montigny J."/>
            <person name="Jacques N."/>
            <person name="Jung P."/>
            <person name="Lemaire M."/>
            <person name="Mallet S."/>
            <person name="Morel G."/>
            <person name="Richard G.F."/>
            <person name="Sarkar A."/>
            <person name="Savel G."/>
            <person name="Schacherer J."/>
            <person name="Seret M.L."/>
            <person name="Talla E."/>
            <person name="Samson G."/>
            <person name="Jubin C."/>
            <person name="Poulain J."/>
            <person name="Vacherie B."/>
            <person name="Barbe V."/>
            <person name="Pelletier E."/>
            <person name="Sherman D.J."/>
            <person name="Westhof E."/>
            <person name="Weissenbach J."/>
            <person name="Baret P.V."/>
            <person name="Wincker P."/>
            <person name="Gaillardin C."/>
            <person name="Dujon B."/>
            <person name="Souciet J.L."/>
        </authorList>
    </citation>
    <scope>NUCLEOTIDE SEQUENCE [LARGE SCALE GENOMIC DNA]</scope>
    <source>
        <strain evidence="8">ATCC MYA-4447 / BCRC 22081 / CBS 7064 / NBRC 10061 / NRRL Y-12695</strain>
    </source>
</reference>
<dbReference type="FunCoup" id="G8YLK7">
    <property type="interactions" value="18"/>
</dbReference>
<dbReference type="PANTHER" id="PTHR28013:SF3">
    <property type="entry name" value="PROTEIN DCV1-RELATED"/>
    <property type="match status" value="1"/>
</dbReference>
<dbReference type="EMBL" id="FO082054">
    <property type="protein sequence ID" value="CCE88941.1"/>
    <property type="molecule type" value="Genomic_DNA"/>
</dbReference>
<accession>G8YLK7</accession>
<keyword evidence="2 6" id="KW-0812">Transmembrane</keyword>
<dbReference type="InterPro" id="IPR051380">
    <property type="entry name" value="pH-response_reg_palI/RIM9"/>
</dbReference>
<keyword evidence="3 6" id="KW-1133">Transmembrane helix</keyword>
<keyword evidence="4 6" id="KW-0472">Membrane</keyword>
<dbReference type="PROSITE" id="PS51257">
    <property type="entry name" value="PROKAR_LIPOPROTEIN"/>
    <property type="match status" value="1"/>
</dbReference>
<evidence type="ECO:0000313" key="7">
    <source>
        <dbReference type="EMBL" id="CCE88941.1"/>
    </source>
</evidence>
<dbReference type="Proteomes" id="UP000005222">
    <property type="component" value="Chromosome F"/>
</dbReference>
<evidence type="ECO:0000256" key="5">
    <source>
        <dbReference type="SAM" id="MobiDB-lite"/>
    </source>
</evidence>